<keyword evidence="3" id="KW-1185">Reference proteome</keyword>
<sequence length="128" mass="13823">MDGLSGGGAALSDRVGHSVNWGPVTTHHAREKMIIRPFLSVRSWMIVTAALLVLAAVLAITNGSSAGGPVFVAAVISACVVSRSAHKWREYNDAVAANKAKAKRAEEDEQDRALYRRWLREQAGKDPE</sequence>
<keyword evidence="1" id="KW-0472">Membrane</keyword>
<evidence type="ECO:0000313" key="3">
    <source>
        <dbReference type="Proteomes" id="UP000320338"/>
    </source>
</evidence>
<accession>A0A4Y3WW48</accession>
<feature type="transmembrane region" description="Helical" evidence="1">
    <location>
        <begin position="39"/>
        <end position="60"/>
    </location>
</feature>
<feature type="transmembrane region" description="Helical" evidence="1">
    <location>
        <begin position="66"/>
        <end position="82"/>
    </location>
</feature>
<dbReference type="AlphaFoldDB" id="A0A4Y3WW48"/>
<dbReference type="Proteomes" id="UP000320338">
    <property type="component" value="Unassembled WGS sequence"/>
</dbReference>
<organism evidence="2 3">
    <name type="scientific">Pseudonocardia hydrocarbonoxydans</name>
    <dbReference type="NCBI Taxonomy" id="76726"/>
    <lineage>
        <taxon>Bacteria</taxon>
        <taxon>Bacillati</taxon>
        <taxon>Actinomycetota</taxon>
        <taxon>Actinomycetes</taxon>
        <taxon>Pseudonocardiales</taxon>
        <taxon>Pseudonocardiaceae</taxon>
        <taxon>Pseudonocardia</taxon>
    </lineage>
</organism>
<evidence type="ECO:0000256" key="1">
    <source>
        <dbReference type="SAM" id="Phobius"/>
    </source>
</evidence>
<gene>
    <name evidence="2" type="ORF">PHY01_46030</name>
</gene>
<reference evidence="2 3" key="1">
    <citation type="submission" date="2019-06" db="EMBL/GenBank/DDBJ databases">
        <title>Whole genome shotgun sequence of Pseudonocardia hydrocarbonoxydans NBRC 14498.</title>
        <authorList>
            <person name="Hosoyama A."/>
            <person name="Uohara A."/>
            <person name="Ohji S."/>
            <person name="Ichikawa N."/>
        </authorList>
    </citation>
    <scope>NUCLEOTIDE SEQUENCE [LARGE SCALE GENOMIC DNA]</scope>
    <source>
        <strain evidence="2 3">NBRC 14498</strain>
    </source>
</reference>
<proteinExistence type="predicted"/>
<keyword evidence="1" id="KW-1133">Transmembrane helix</keyword>
<keyword evidence="1" id="KW-0812">Transmembrane</keyword>
<protein>
    <submittedName>
        <fullName evidence="2">Uncharacterized protein</fullName>
    </submittedName>
</protein>
<evidence type="ECO:0000313" key="2">
    <source>
        <dbReference type="EMBL" id="GEC22320.1"/>
    </source>
</evidence>
<name>A0A4Y3WW48_9PSEU</name>
<dbReference type="EMBL" id="BJNG01000042">
    <property type="protein sequence ID" value="GEC22320.1"/>
    <property type="molecule type" value="Genomic_DNA"/>
</dbReference>
<comment type="caution">
    <text evidence="2">The sequence shown here is derived from an EMBL/GenBank/DDBJ whole genome shotgun (WGS) entry which is preliminary data.</text>
</comment>